<dbReference type="Pfam" id="PF00011">
    <property type="entry name" value="HSP20"/>
    <property type="match status" value="1"/>
</dbReference>
<feature type="domain" description="SHSP" evidence="4">
    <location>
        <begin position="65"/>
        <end position="179"/>
    </location>
</feature>
<dbReference type="OrthoDB" id="268718at2"/>
<dbReference type="EMBL" id="CP036317">
    <property type="protein sequence ID" value="QDV20553.1"/>
    <property type="molecule type" value="Genomic_DNA"/>
</dbReference>
<dbReference type="Gene3D" id="2.60.40.790">
    <property type="match status" value="1"/>
</dbReference>
<accession>A0A518FW23</accession>
<evidence type="ECO:0000256" key="3">
    <source>
        <dbReference type="SAM" id="MobiDB-lite"/>
    </source>
</evidence>
<evidence type="ECO:0000313" key="5">
    <source>
        <dbReference type="EMBL" id="QDV20553.1"/>
    </source>
</evidence>
<dbReference type="SUPFAM" id="SSF49764">
    <property type="entry name" value="HSP20-like chaperones"/>
    <property type="match status" value="1"/>
</dbReference>
<organism evidence="5 6">
    <name type="scientific">Gimesia panareensis</name>
    <dbReference type="NCBI Taxonomy" id="2527978"/>
    <lineage>
        <taxon>Bacteria</taxon>
        <taxon>Pseudomonadati</taxon>
        <taxon>Planctomycetota</taxon>
        <taxon>Planctomycetia</taxon>
        <taxon>Planctomycetales</taxon>
        <taxon>Planctomycetaceae</taxon>
        <taxon>Gimesia</taxon>
    </lineage>
</organism>
<dbReference type="PANTHER" id="PTHR11527">
    <property type="entry name" value="HEAT-SHOCK PROTEIN 20 FAMILY MEMBER"/>
    <property type="match status" value="1"/>
</dbReference>
<evidence type="ECO:0000259" key="4">
    <source>
        <dbReference type="PROSITE" id="PS01031"/>
    </source>
</evidence>
<dbReference type="AlphaFoldDB" id="A0A518FW23"/>
<dbReference type="PROSITE" id="PS01031">
    <property type="entry name" value="SHSP"/>
    <property type="match status" value="1"/>
</dbReference>
<protein>
    <submittedName>
        <fullName evidence="5">Spore protein SP21</fullName>
    </submittedName>
</protein>
<gene>
    <name evidence="5" type="primary">hspA_6</name>
    <name evidence="5" type="ORF">Pan153_52290</name>
</gene>
<dbReference type="InterPro" id="IPR002068">
    <property type="entry name" value="A-crystallin/Hsp20_dom"/>
</dbReference>
<dbReference type="CDD" id="cd06464">
    <property type="entry name" value="ACD_sHsps-like"/>
    <property type="match status" value="1"/>
</dbReference>
<dbReference type="RefSeq" id="WP_145458809.1">
    <property type="nucleotide sequence ID" value="NZ_CP036317.1"/>
</dbReference>
<sequence>MTTTLTESKVKATPTHTTRPARSVRPLGLFSRGLSPFFGRAPFWALREEMDDLITQMSDEWNGGPLTQEFQASLDLSEDDNNVQVRLDVPGIDPENIEVEVAGDLLKITGERKEEQEEKTKTYHRVERRYGSFARAITLPCEIIEDQIDATCDNGVLTITLPKNGTTKARRISVKPVAK</sequence>
<dbReference type="Proteomes" id="UP000320839">
    <property type="component" value="Chromosome"/>
</dbReference>
<name>A0A518FW23_9PLAN</name>
<feature type="region of interest" description="Disordered" evidence="3">
    <location>
        <begin position="1"/>
        <end position="21"/>
    </location>
</feature>
<comment type="similarity">
    <text evidence="1 2">Belongs to the small heat shock protein (HSP20) family.</text>
</comment>
<proteinExistence type="inferred from homology"/>
<evidence type="ECO:0000256" key="2">
    <source>
        <dbReference type="RuleBase" id="RU003616"/>
    </source>
</evidence>
<dbReference type="InterPro" id="IPR031107">
    <property type="entry name" value="Small_HSP"/>
</dbReference>
<evidence type="ECO:0000256" key="1">
    <source>
        <dbReference type="PROSITE-ProRule" id="PRU00285"/>
    </source>
</evidence>
<dbReference type="InterPro" id="IPR008978">
    <property type="entry name" value="HSP20-like_chaperone"/>
</dbReference>
<reference evidence="5 6" key="1">
    <citation type="submission" date="2019-02" db="EMBL/GenBank/DDBJ databases">
        <title>Deep-cultivation of Planctomycetes and their phenomic and genomic characterization uncovers novel biology.</title>
        <authorList>
            <person name="Wiegand S."/>
            <person name="Jogler M."/>
            <person name="Boedeker C."/>
            <person name="Pinto D."/>
            <person name="Vollmers J."/>
            <person name="Rivas-Marin E."/>
            <person name="Kohn T."/>
            <person name="Peeters S.H."/>
            <person name="Heuer A."/>
            <person name="Rast P."/>
            <person name="Oberbeckmann S."/>
            <person name="Bunk B."/>
            <person name="Jeske O."/>
            <person name="Meyerdierks A."/>
            <person name="Storesund J.E."/>
            <person name="Kallscheuer N."/>
            <person name="Luecker S."/>
            <person name="Lage O.M."/>
            <person name="Pohl T."/>
            <person name="Merkel B.J."/>
            <person name="Hornburger P."/>
            <person name="Mueller R.-W."/>
            <person name="Bruemmer F."/>
            <person name="Labrenz M."/>
            <person name="Spormann A.M."/>
            <person name="Op den Camp H."/>
            <person name="Overmann J."/>
            <person name="Amann R."/>
            <person name="Jetten M.S.M."/>
            <person name="Mascher T."/>
            <person name="Medema M.H."/>
            <person name="Devos D.P."/>
            <person name="Kaster A.-K."/>
            <person name="Ovreas L."/>
            <person name="Rohde M."/>
            <person name="Galperin M.Y."/>
            <person name="Jogler C."/>
        </authorList>
    </citation>
    <scope>NUCLEOTIDE SEQUENCE [LARGE SCALE GENOMIC DNA]</scope>
    <source>
        <strain evidence="5 6">Pan153</strain>
    </source>
</reference>
<evidence type="ECO:0000313" key="6">
    <source>
        <dbReference type="Proteomes" id="UP000320839"/>
    </source>
</evidence>